<evidence type="ECO:0000259" key="7">
    <source>
        <dbReference type="Pfam" id="PF01058"/>
    </source>
</evidence>
<dbReference type="InterPro" id="IPR052375">
    <property type="entry name" value="Complex_I_20kDa-like"/>
</dbReference>
<evidence type="ECO:0000256" key="6">
    <source>
        <dbReference type="ARBA" id="ARBA00023014"/>
    </source>
</evidence>
<keyword evidence="4" id="KW-0479">Metal-binding</keyword>
<keyword evidence="3" id="KW-0004">4Fe-4S</keyword>
<comment type="similarity">
    <text evidence="2">Belongs to the complex I 20 kDa subunit family.</text>
</comment>
<dbReference type="GO" id="GO:0051539">
    <property type="term" value="F:4 iron, 4 sulfur cluster binding"/>
    <property type="evidence" value="ECO:0007669"/>
    <property type="project" value="UniProtKB-KW"/>
</dbReference>
<dbReference type="Proteomes" id="UP000288215">
    <property type="component" value="Unassembled WGS sequence"/>
</dbReference>
<keyword evidence="5" id="KW-0408">Iron</keyword>
<evidence type="ECO:0000313" key="9">
    <source>
        <dbReference type="Proteomes" id="UP000288215"/>
    </source>
</evidence>
<evidence type="ECO:0000256" key="4">
    <source>
        <dbReference type="ARBA" id="ARBA00022723"/>
    </source>
</evidence>
<keyword evidence="8" id="KW-0830">Ubiquinone</keyword>
<organism evidence="8 9">
    <name type="scientific">Methanosuratincola subterraneus</name>
    <dbReference type="NCBI Taxonomy" id="2593994"/>
    <lineage>
        <taxon>Archaea</taxon>
        <taxon>Thermoproteota</taxon>
        <taxon>Methanosuratincolia</taxon>
        <taxon>Candidatus Methanomethylicales</taxon>
        <taxon>Candidatus Methanomethylicaceae</taxon>
        <taxon>Candidatus Methanosuratincola (ex Vanwonterghem et al. 2016)</taxon>
    </lineage>
</organism>
<dbReference type="Gene3D" id="3.40.50.12280">
    <property type="match status" value="1"/>
</dbReference>
<dbReference type="GO" id="GO:0046872">
    <property type="term" value="F:metal ion binding"/>
    <property type="evidence" value="ECO:0007669"/>
    <property type="project" value="UniProtKB-KW"/>
</dbReference>
<proteinExistence type="inferred from homology"/>
<gene>
    <name evidence="8" type="ORF">Metus_0147</name>
</gene>
<reference evidence="8 9" key="1">
    <citation type="submission" date="2018-12" db="EMBL/GenBank/DDBJ databases">
        <title>The complete genome of the methanogenic archaea of the candidate phylum Verstraetearchaeota, obtained from the metagenome of underground thermal water.</title>
        <authorList>
            <person name="Kadnikov V.V."/>
            <person name="Mardanov A.V."/>
            <person name="Beletsky A.V."/>
            <person name="Karnachuk O.V."/>
            <person name="Ravin N.V."/>
        </authorList>
    </citation>
    <scope>NUCLEOTIDE SEQUENCE [LARGE SCALE GENOMIC DNA]</scope>
    <source>
        <strain evidence="8">Ch88</strain>
    </source>
</reference>
<protein>
    <submittedName>
        <fullName evidence="8">NADH-ubiquinone oxidoreductase chain B</fullName>
    </submittedName>
</protein>
<dbReference type="PANTHER" id="PTHR42989">
    <property type="entry name" value="HYDROGENASE-4 COMPONENT I"/>
    <property type="match status" value="1"/>
</dbReference>
<comment type="caution">
    <text evidence="8">The sequence shown here is derived from an EMBL/GenBank/DDBJ whole genome shotgun (WGS) entry which is preliminary data.</text>
</comment>
<evidence type="ECO:0000256" key="1">
    <source>
        <dbReference type="ARBA" id="ARBA00001966"/>
    </source>
</evidence>
<evidence type="ECO:0000313" key="8">
    <source>
        <dbReference type="EMBL" id="RWX74122.1"/>
    </source>
</evidence>
<sequence length="148" mass="16044">MGIMDKARIYSPWLYHLHCGGCNGCDIETLAALAPRFDVERFGVQLVPSPRHADILLTTGCVPKQFIPMVKRIYEQVPAPKVVVAVGSCACGGSLFYDDAPENYAILGHPDLLIPVDVYVPGCAPKPEAIINGVVQGILKLAEKRSKK</sequence>
<evidence type="ECO:0000256" key="5">
    <source>
        <dbReference type="ARBA" id="ARBA00023004"/>
    </source>
</evidence>
<dbReference type="Pfam" id="PF01058">
    <property type="entry name" value="Oxidored_q6"/>
    <property type="match status" value="1"/>
</dbReference>
<comment type="cofactor">
    <cofactor evidence="1">
        <name>[4Fe-4S] cluster</name>
        <dbReference type="ChEBI" id="CHEBI:49883"/>
    </cofactor>
</comment>
<accession>A0A444L963</accession>
<dbReference type="PANTHER" id="PTHR42989:SF1">
    <property type="entry name" value="FORMATE HYDROGENLYASE SUBUNIT 7-RELATED"/>
    <property type="match status" value="1"/>
</dbReference>
<evidence type="ECO:0000256" key="2">
    <source>
        <dbReference type="ARBA" id="ARBA00009173"/>
    </source>
</evidence>
<dbReference type="AlphaFoldDB" id="A0A444L963"/>
<evidence type="ECO:0000256" key="3">
    <source>
        <dbReference type="ARBA" id="ARBA00022485"/>
    </source>
</evidence>
<name>A0A444L963_METS7</name>
<keyword evidence="6" id="KW-0411">Iron-sulfur</keyword>
<dbReference type="SUPFAM" id="SSF56770">
    <property type="entry name" value="HydA/Nqo6-like"/>
    <property type="match status" value="1"/>
</dbReference>
<feature type="domain" description="NADH:ubiquinone oxidoreductase-like 20kDa subunit" evidence="7">
    <location>
        <begin position="22"/>
        <end position="135"/>
    </location>
</feature>
<dbReference type="EMBL" id="RXGA01000001">
    <property type="protein sequence ID" value="RWX74122.1"/>
    <property type="molecule type" value="Genomic_DNA"/>
</dbReference>
<dbReference type="NCBIfam" id="NF005012">
    <property type="entry name" value="PRK06411.1"/>
    <property type="match status" value="1"/>
</dbReference>
<dbReference type="InterPro" id="IPR006137">
    <property type="entry name" value="NADH_UbQ_OxRdtase-like_20kDa"/>
</dbReference>